<dbReference type="PROSITE" id="PS00615">
    <property type="entry name" value="C_TYPE_LECTIN_1"/>
    <property type="match status" value="1"/>
</dbReference>
<reference evidence="4" key="1">
    <citation type="submission" date="2022-08" db="UniProtKB">
        <authorList>
            <consortium name="EnsemblMetazoa"/>
        </authorList>
    </citation>
    <scope>IDENTIFICATION</scope>
    <source>
        <strain evidence="4">05x7-T-G4-1.051#20</strain>
    </source>
</reference>
<keyword evidence="1" id="KW-1015">Disulfide bond</keyword>
<evidence type="ECO:0000256" key="2">
    <source>
        <dbReference type="SAM" id="SignalP"/>
    </source>
</evidence>
<proteinExistence type="predicted"/>
<feature type="domain" description="C-type lectin" evidence="3">
    <location>
        <begin position="151"/>
        <end position="258"/>
    </location>
</feature>
<name>A0A8W8NV47_MAGGI</name>
<dbReference type="InterPro" id="IPR016186">
    <property type="entry name" value="C-type_lectin-like/link_sf"/>
</dbReference>
<evidence type="ECO:0000313" key="5">
    <source>
        <dbReference type="Proteomes" id="UP000005408"/>
    </source>
</evidence>
<dbReference type="InterPro" id="IPR001304">
    <property type="entry name" value="C-type_lectin-like"/>
</dbReference>
<feature type="chain" id="PRO_5036469126" description="C-type lectin domain-containing protein" evidence="2">
    <location>
        <begin position="24"/>
        <end position="266"/>
    </location>
</feature>
<dbReference type="EnsemblMetazoa" id="G9782.2">
    <property type="protein sequence ID" value="G9782.2:cds"/>
    <property type="gene ID" value="G9782"/>
</dbReference>
<dbReference type="Pfam" id="PF00059">
    <property type="entry name" value="Lectin_C"/>
    <property type="match status" value="2"/>
</dbReference>
<evidence type="ECO:0000313" key="4">
    <source>
        <dbReference type="EnsemblMetazoa" id="G9782.2:cds"/>
    </source>
</evidence>
<feature type="signal peptide" evidence="2">
    <location>
        <begin position="1"/>
        <end position="23"/>
    </location>
</feature>
<dbReference type="InterPro" id="IPR050111">
    <property type="entry name" value="C-type_lectin/snaclec_domain"/>
</dbReference>
<dbReference type="InterPro" id="IPR016187">
    <property type="entry name" value="CTDL_fold"/>
</dbReference>
<evidence type="ECO:0000256" key="1">
    <source>
        <dbReference type="ARBA" id="ARBA00023157"/>
    </source>
</evidence>
<dbReference type="SMART" id="SM00034">
    <property type="entry name" value="CLECT"/>
    <property type="match status" value="2"/>
</dbReference>
<dbReference type="CDD" id="cd00037">
    <property type="entry name" value="CLECT"/>
    <property type="match status" value="1"/>
</dbReference>
<evidence type="ECO:0000259" key="3">
    <source>
        <dbReference type="PROSITE" id="PS50041"/>
    </source>
</evidence>
<organism evidence="4 5">
    <name type="scientific">Magallana gigas</name>
    <name type="common">Pacific oyster</name>
    <name type="synonym">Crassostrea gigas</name>
    <dbReference type="NCBI Taxonomy" id="29159"/>
    <lineage>
        <taxon>Eukaryota</taxon>
        <taxon>Metazoa</taxon>
        <taxon>Spiralia</taxon>
        <taxon>Lophotrochozoa</taxon>
        <taxon>Mollusca</taxon>
        <taxon>Bivalvia</taxon>
        <taxon>Autobranchia</taxon>
        <taxon>Pteriomorphia</taxon>
        <taxon>Ostreida</taxon>
        <taxon>Ostreoidea</taxon>
        <taxon>Ostreidae</taxon>
        <taxon>Magallana</taxon>
    </lineage>
</organism>
<protein>
    <recommendedName>
        <fullName evidence="3">C-type lectin domain-containing protein</fullName>
    </recommendedName>
</protein>
<keyword evidence="5" id="KW-1185">Reference proteome</keyword>
<dbReference type="AlphaFoldDB" id="A0A8W8NV47"/>
<keyword evidence="2" id="KW-0732">Signal</keyword>
<dbReference type="SUPFAM" id="SSF56436">
    <property type="entry name" value="C-type lectin-like"/>
    <property type="match status" value="2"/>
</dbReference>
<dbReference type="PANTHER" id="PTHR22803">
    <property type="entry name" value="MANNOSE, PHOSPHOLIPASE, LECTIN RECEPTOR RELATED"/>
    <property type="match status" value="1"/>
</dbReference>
<feature type="domain" description="C-type lectin" evidence="3">
    <location>
        <begin position="33"/>
        <end position="151"/>
    </location>
</feature>
<dbReference type="InterPro" id="IPR018378">
    <property type="entry name" value="C-type_lectin_CS"/>
</dbReference>
<dbReference type="Gene3D" id="3.10.100.10">
    <property type="entry name" value="Mannose-Binding Protein A, subunit A"/>
    <property type="match status" value="2"/>
</dbReference>
<sequence>MESGKSQLWFFIIVCLASTAVSGTNCERGWVHFGKKCFKFSSYTATFKDAMVICNNNGARLLELQSKVEENWIDLQCRVRGYGIGVWLGLTDLQREGQYVTMSDACRPRYSNWMRGEPNNGNGNEHCAMYWITRSGWNDTVCKGKINFVSTFKDAMIFCNNLGAELLELQSKAEENWVDLQCRIRGYSYGVWLGLSDVRTEGQFVSLSDARKPRGNFRNWAKGEPSNGGNSEHCVIYWTTRIGWNDARCTDKFNVACKKQKEIAYD</sequence>
<dbReference type="Proteomes" id="UP000005408">
    <property type="component" value="Unassembled WGS sequence"/>
</dbReference>
<accession>A0A8W8NV47</accession>
<dbReference type="PROSITE" id="PS50041">
    <property type="entry name" value="C_TYPE_LECTIN_2"/>
    <property type="match status" value="2"/>
</dbReference>